<keyword evidence="2" id="KW-1185">Reference proteome</keyword>
<proteinExistence type="predicted"/>
<accession>A0A1H1Z8F3</accession>
<dbReference type="AlphaFoldDB" id="A0A1H1Z8F3"/>
<evidence type="ECO:0000313" key="1">
    <source>
        <dbReference type="EMBL" id="SDT29799.1"/>
    </source>
</evidence>
<dbReference type="Proteomes" id="UP000199103">
    <property type="component" value="Chromosome I"/>
</dbReference>
<dbReference type="STRING" id="630515.SAMN04489812_5045"/>
<name>A0A1H1Z8F3_9ACTN</name>
<gene>
    <name evidence="1" type="ORF">SAMN04489812_5045</name>
</gene>
<reference evidence="1 2" key="1">
    <citation type="submission" date="2016-10" db="EMBL/GenBank/DDBJ databases">
        <authorList>
            <person name="de Groot N.N."/>
        </authorList>
    </citation>
    <scope>NUCLEOTIDE SEQUENCE [LARGE SCALE GENOMIC DNA]</scope>
    <source>
        <strain evidence="1 2">DSM 21800</strain>
    </source>
</reference>
<protein>
    <submittedName>
        <fullName evidence="1">Uncharacterized protein</fullName>
    </submittedName>
</protein>
<sequence length="45" mass="5195">MGFVKGLAKGAIVAKVVQVAQRELRKPENQRKIKETVQRVRHKIR</sequence>
<dbReference type="EMBL" id="LT629772">
    <property type="protein sequence ID" value="SDT29799.1"/>
    <property type="molecule type" value="Genomic_DNA"/>
</dbReference>
<organism evidence="1 2">
    <name type="scientific">Microlunatus soli</name>
    <dbReference type="NCBI Taxonomy" id="630515"/>
    <lineage>
        <taxon>Bacteria</taxon>
        <taxon>Bacillati</taxon>
        <taxon>Actinomycetota</taxon>
        <taxon>Actinomycetes</taxon>
        <taxon>Propionibacteriales</taxon>
        <taxon>Propionibacteriaceae</taxon>
        <taxon>Microlunatus</taxon>
    </lineage>
</organism>
<evidence type="ECO:0000313" key="2">
    <source>
        <dbReference type="Proteomes" id="UP000199103"/>
    </source>
</evidence>